<feature type="transmembrane region" description="Helical" evidence="1">
    <location>
        <begin position="160"/>
        <end position="183"/>
    </location>
</feature>
<dbReference type="RefSeq" id="WP_094569912.1">
    <property type="nucleotide sequence ID" value="NZ_CP022743.1"/>
</dbReference>
<dbReference type="AlphaFoldDB" id="A0A223NUC0"/>
<feature type="transmembrane region" description="Helical" evidence="1">
    <location>
        <begin position="289"/>
        <end position="315"/>
    </location>
</feature>
<gene>
    <name evidence="2" type="ORF">MuYL_1559</name>
</gene>
<name>A0A223NUC0_9SPHI</name>
<feature type="transmembrane region" description="Helical" evidence="1">
    <location>
        <begin position="214"/>
        <end position="236"/>
    </location>
</feature>
<keyword evidence="1" id="KW-0472">Membrane</keyword>
<dbReference type="EMBL" id="CP022743">
    <property type="protein sequence ID" value="ASU33457.1"/>
    <property type="molecule type" value="Genomic_DNA"/>
</dbReference>
<feature type="transmembrane region" description="Helical" evidence="1">
    <location>
        <begin position="12"/>
        <end position="30"/>
    </location>
</feature>
<dbReference type="Proteomes" id="UP000215002">
    <property type="component" value="Chromosome"/>
</dbReference>
<feature type="transmembrane region" description="Helical" evidence="1">
    <location>
        <begin position="51"/>
        <end position="68"/>
    </location>
</feature>
<reference evidence="2 3" key="1">
    <citation type="submission" date="2017-08" db="EMBL/GenBank/DDBJ databases">
        <title>Complete genome sequence of Mucilaginibacter sp. strain BJC16-A31.</title>
        <authorList>
            <consortium name="Henan University of Science and Technology"/>
            <person name="You X."/>
        </authorList>
    </citation>
    <scope>NUCLEOTIDE SEQUENCE [LARGE SCALE GENOMIC DNA]</scope>
    <source>
        <strain evidence="2 3">BJC16-A31</strain>
    </source>
</reference>
<dbReference type="KEGG" id="muc:MuYL_1559"/>
<feature type="transmembrane region" description="Helical" evidence="1">
    <location>
        <begin position="122"/>
        <end position="154"/>
    </location>
</feature>
<feature type="transmembrane region" description="Helical" evidence="1">
    <location>
        <begin position="248"/>
        <end position="268"/>
    </location>
</feature>
<sequence>MTARAKKLFSYLLKLGILVLAFWFIYHRIIKNNDNLHKFRGLVAHVTYNKVVFTMVCVVLLMALNWVLESLKWWHLTRRLSPMSVWKAIESVFCGLTWAVFTPNRIGEYGGRVMFLPNRKRIHGVFAMAVGSFGQNVITNVLGAAASVWFLYMFIHPADWIMLCVVVVAAVFMATMLTFYFNIKWMVSLLNRIRFLHKYHRFFDIMGTYKTSQLLNIMWFCLARFCTFTFQYYLIIHLLIPQIPLYELSLVMFVFFFIQSAIPSLDVVDIGVRSITADKLFGYITDQQIAIVVAVSLIYIINLIIPAILGSIFVFKLKFFDRNS</sequence>
<keyword evidence="3" id="KW-1185">Reference proteome</keyword>
<dbReference type="OrthoDB" id="1121314at2"/>
<evidence type="ECO:0000313" key="2">
    <source>
        <dbReference type="EMBL" id="ASU33457.1"/>
    </source>
</evidence>
<evidence type="ECO:0000256" key="1">
    <source>
        <dbReference type="SAM" id="Phobius"/>
    </source>
</evidence>
<keyword evidence="1" id="KW-1133">Transmembrane helix</keyword>
<keyword evidence="1" id="KW-0812">Transmembrane</keyword>
<accession>A0A223NUC0</accession>
<organism evidence="2 3">
    <name type="scientific">Mucilaginibacter xinganensis</name>
    <dbReference type="NCBI Taxonomy" id="1234841"/>
    <lineage>
        <taxon>Bacteria</taxon>
        <taxon>Pseudomonadati</taxon>
        <taxon>Bacteroidota</taxon>
        <taxon>Sphingobacteriia</taxon>
        <taxon>Sphingobacteriales</taxon>
        <taxon>Sphingobacteriaceae</taxon>
        <taxon>Mucilaginibacter</taxon>
    </lineage>
</organism>
<evidence type="ECO:0000313" key="3">
    <source>
        <dbReference type="Proteomes" id="UP000215002"/>
    </source>
</evidence>
<proteinExistence type="predicted"/>
<evidence type="ECO:0008006" key="4">
    <source>
        <dbReference type="Google" id="ProtNLM"/>
    </source>
</evidence>
<protein>
    <recommendedName>
        <fullName evidence="4">Flippase-like domain-containing protein</fullName>
    </recommendedName>
</protein>